<dbReference type="GO" id="GO:0008270">
    <property type="term" value="F:zinc ion binding"/>
    <property type="evidence" value="ECO:0007669"/>
    <property type="project" value="InterPro"/>
</dbReference>
<dbReference type="Pfam" id="PF00246">
    <property type="entry name" value="Peptidase_M14"/>
    <property type="match status" value="1"/>
</dbReference>
<keyword evidence="3" id="KW-1185">Reference proteome</keyword>
<comment type="caution">
    <text evidence="2">The sequence shown here is derived from an EMBL/GenBank/DDBJ whole genome shotgun (WGS) entry which is preliminary data.</text>
</comment>
<dbReference type="SUPFAM" id="SSF52317">
    <property type="entry name" value="Class I glutamine amidotransferase-like"/>
    <property type="match status" value="1"/>
</dbReference>
<name>A0A8J3VVC9_9ACTN</name>
<dbReference type="SUPFAM" id="SSF53187">
    <property type="entry name" value="Zn-dependent exopeptidases"/>
    <property type="match status" value="1"/>
</dbReference>
<dbReference type="InterPro" id="IPR006311">
    <property type="entry name" value="TAT_signal"/>
</dbReference>
<feature type="domain" description="Peptidase M14" evidence="1">
    <location>
        <begin position="87"/>
        <end position="246"/>
    </location>
</feature>
<dbReference type="EMBL" id="BONZ01000089">
    <property type="protein sequence ID" value="GIH20155.1"/>
    <property type="molecule type" value="Genomic_DNA"/>
</dbReference>
<gene>
    <name evidence="2" type="ORF">Raf01_83270</name>
</gene>
<evidence type="ECO:0000259" key="1">
    <source>
        <dbReference type="Pfam" id="PF00246"/>
    </source>
</evidence>
<organism evidence="2 3">
    <name type="scientific">Rugosimonospora africana</name>
    <dbReference type="NCBI Taxonomy" id="556532"/>
    <lineage>
        <taxon>Bacteria</taxon>
        <taxon>Bacillati</taxon>
        <taxon>Actinomycetota</taxon>
        <taxon>Actinomycetes</taxon>
        <taxon>Micromonosporales</taxon>
        <taxon>Micromonosporaceae</taxon>
        <taxon>Rugosimonospora</taxon>
    </lineage>
</organism>
<dbReference type="InterPro" id="IPR029062">
    <property type="entry name" value="Class_I_gatase-like"/>
</dbReference>
<dbReference type="Proteomes" id="UP000642748">
    <property type="component" value="Unassembled WGS sequence"/>
</dbReference>
<evidence type="ECO:0000313" key="2">
    <source>
        <dbReference type="EMBL" id="GIH20155.1"/>
    </source>
</evidence>
<dbReference type="AlphaFoldDB" id="A0A8J3VVC9"/>
<accession>A0A8J3VVC9</accession>
<dbReference type="RefSeq" id="WP_203923587.1">
    <property type="nucleotide sequence ID" value="NZ_BONZ01000089.1"/>
</dbReference>
<dbReference type="GO" id="GO:0004181">
    <property type="term" value="F:metallocarboxypeptidase activity"/>
    <property type="evidence" value="ECO:0007669"/>
    <property type="project" value="InterPro"/>
</dbReference>
<dbReference type="GO" id="GO:0006508">
    <property type="term" value="P:proteolysis"/>
    <property type="evidence" value="ECO:0007669"/>
    <property type="project" value="InterPro"/>
</dbReference>
<reference evidence="2" key="1">
    <citation type="submission" date="2021-01" db="EMBL/GenBank/DDBJ databases">
        <title>Whole genome shotgun sequence of Rugosimonospora africana NBRC 104875.</title>
        <authorList>
            <person name="Komaki H."/>
            <person name="Tamura T."/>
        </authorList>
    </citation>
    <scope>NUCLEOTIDE SEQUENCE</scope>
    <source>
        <strain evidence="2">NBRC 104875</strain>
    </source>
</reference>
<sequence>MTTSESSGLSRRTLLRTTAAAGAAAAATTVIHPGLAAAAPAHAAKPDLPAQPAAKAGSIPTPEQYFGFRIGSDGNLATWGKMVPYYQLVASKSNRFIYEEVGKTTLGNPYVMLTISSPKNLANLDNLIAANSKLADPRGLSPTDAQEIARTSKPFYYVQAGIHSTEVGNSQATVEWVYRLATEQSDYIDGILDNLVILLVPCQNPDGLVLVNDYFVSTAGTNYSRTYPDLYHKYCGHDDNRDWFMLTQVESHLNVSIQNKYHPQIFQDSHQAGSGAPRMFTPPYLSPYDINIDPITVQQTDTLGLAMQRGMTAAGMKGVGWGAEYDYWTPSRQYCVYHGAVRILTEAASCSNLAYPLVSDTPIGQQTTDINFIEPYDQKTWTLRQIVDYVSQAFYSGIEAVAYDTYNWLYNFYRLSAKAVNRTSPYAYVIPAGQRDPQAVRDALDIFHTGAVEIRQAQAAFAAGGKQYPAGSYVIYLNQPYAGFAKTLLEVQDYPLLLEYPGGPPQTPYDVTAQTLPMLLGFQADAIGSSFSASTKLLTAVKPPAVTMPAAPPSGGAYAFGPESYGVFQIVAKLQKQNIPTFRAGASFTDGGRTFPVGTFLVPPTDAARQVLQNQSKNTGIPVAALAAVPGVAGVQLKPRTKIGLLKPPNNLPSGWLMWMFDQYGVDYAIVKAQDYGNLAGKFDAIVMPQGVSKNSIVNGLNPNNYPPDWSWAFGVGNDGWTKLHDYVTGGGTLVAYGSASSTAQQLFNLPITSILPSDSTQFYCPGSLLSQEIDTDDPVAWGMDAHNPVWFNEDRAYKLTDTTAYPVHVVAKYPDSGDQLQSGWLIGGQYLNGAVNGLSWTVGKGYVVTFGSEIGFRTWNRGEEKMVFNAMYYGPSTKLTPEAFQRLGQ</sequence>
<proteinExistence type="predicted"/>
<evidence type="ECO:0000313" key="3">
    <source>
        <dbReference type="Proteomes" id="UP000642748"/>
    </source>
</evidence>
<dbReference type="PROSITE" id="PS51318">
    <property type="entry name" value="TAT"/>
    <property type="match status" value="1"/>
</dbReference>
<dbReference type="InterPro" id="IPR000834">
    <property type="entry name" value="Peptidase_M14"/>
</dbReference>
<dbReference type="Gene3D" id="3.40.630.10">
    <property type="entry name" value="Zn peptidases"/>
    <property type="match status" value="1"/>
</dbReference>
<protein>
    <submittedName>
        <fullName evidence="2">Peptidase</fullName>
    </submittedName>
</protein>